<sequence length="235" mass="26787">MGKDNFCLPIPSKPIENDRVKLVHFDLEKYGAELVEQSRPHPHVWNYLPNGPYESFEPLHEWFRTTVHPDPAFYPFAILDKTKLDPTSGEPRLAGMASLINSSLQHLKSEVGYIMILPEFQRTHVTSNMVGLLLHYTLDLPERGGLGLRRMQWIADERNEPSVNAAKRLGYSFEGVARWDRVLAEGKPAKDVKLRSGDPRAACPGRNTTSLSISWEDWELHGVREKVDALMARKF</sequence>
<evidence type="ECO:0000259" key="1">
    <source>
        <dbReference type="Pfam" id="PF13302"/>
    </source>
</evidence>
<reference evidence="2 3" key="1">
    <citation type="journal article" date="2019" name="Nat. Ecol. Evol.">
        <title>Megaphylogeny resolves global patterns of mushroom evolution.</title>
        <authorList>
            <person name="Varga T."/>
            <person name="Krizsan K."/>
            <person name="Foldi C."/>
            <person name="Dima B."/>
            <person name="Sanchez-Garcia M."/>
            <person name="Sanchez-Ramirez S."/>
            <person name="Szollosi G.J."/>
            <person name="Szarkandi J.G."/>
            <person name="Papp V."/>
            <person name="Albert L."/>
            <person name="Andreopoulos W."/>
            <person name="Angelini C."/>
            <person name="Antonin V."/>
            <person name="Barry K.W."/>
            <person name="Bougher N.L."/>
            <person name="Buchanan P."/>
            <person name="Buyck B."/>
            <person name="Bense V."/>
            <person name="Catcheside P."/>
            <person name="Chovatia M."/>
            <person name="Cooper J."/>
            <person name="Damon W."/>
            <person name="Desjardin D."/>
            <person name="Finy P."/>
            <person name="Geml J."/>
            <person name="Haridas S."/>
            <person name="Hughes K."/>
            <person name="Justo A."/>
            <person name="Karasinski D."/>
            <person name="Kautmanova I."/>
            <person name="Kiss B."/>
            <person name="Kocsube S."/>
            <person name="Kotiranta H."/>
            <person name="LaButti K.M."/>
            <person name="Lechner B.E."/>
            <person name="Liimatainen K."/>
            <person name="Lipzen A."/>
            <person name="Lukacs Z."/>
            <person name="Mihaltcheva S."/>
            <person name="Morgado L.N."/>
            <person name="Niskanen T."/>
            <person name="Noordeloos M.E."/>
            <person name="Ohm R.A."/>
            <person name="Ortiz-Santana B."/>
            <person name="Ovrebo C."/>
            <person name="Racz N."/>
            <person name="Riley R."/>
            <person name="Savchenko A."/>
            <person name="Shiryaev A."/>
            <person name="Soop K."/>
            <person name="Spirin V."/>
            <person name="Szebenyi C."/>
            <person name="Tomsovsky M."/>
            <person name="Tulloss R.E."/>
            <person name="Uehling J."/>
            <person name="Grigoriev I.V."/>
            <person name="Vagvolgyi C."/>
            <person name="Papp T."/>
            <person name="Martin F.M."/>
            <person name="Miettinen O."/>
            <person name="Hibbett D.S."/>
            <person name="Nagy L.G."/>
        </authorList>
    </citation>
    <scope>NUCLEOTIDE SEQUENCE [LARGE SCALE GENOMIC DNA]</scope>
    <source>
        <strain evidence="2 3">CBS 309.79</strain>
    </source>
</reference>
<evidence type="ECO:0000313" key="2">
    <source>
        <dbReference type="EMBL" id="TFK97457.1"/>
    </source>
</evidence>
<dbReference type="InterPro" id="IPR051908">
    <property type="entry name" value="Ribosomal_N-acetyltransferase"/>
</dbReference>
<dbReference type="PANTHER" id="PTHR43441">
    <property type="entry name" value="RIBOSOMAL-PROTEIN-SERINE ACETYLTRANSFERASE"/>
    <property type="match status" value="1"/>
</dbReference>
<dbReference type="InterPro" id="IPR000182">
    <property type="entry name" value="GNAT_dom"/>
</dbReference>
<dbReference type="GO" id="GO:1990189">
    <property type="term" value="F:protein N-terminal-serine acetyltransferase activity"/>
    <property type="evidence" value="ECO:0007669"/>
    <property type="project" value="TreeGrafter"/>
</dbReference>
<accession>A0A5C3Q8G2</accession>
<dbReference type="Pfam" id="PF13302">
    <property type="entry name" value="Acetyltransf_3"/>
    <property type="match status" value="1"/>
</dbReference>
<dbReference type="InterPro" id="IPR016181">
    <property type="entry name" value="Acyl_CoA_acyltransferase"/>
</dbReference>
<dbReference type="OrthoDB" id="41238at2759"/>
<dbReference type="AlphaFoldDB" id="A0A5C3Q8G2"/>
<name>A0A5C3Q8G2_9AGAR</name>
<dbReference type="Gene3D" id="3.40.630.30">
    <property type="match status" value="1"/>
</dbReference>
<dbReference type="GO" id="GO:0008999">
    <property type="term" value="F:protein-N-terminal-alanine acetyltransferase activity"/>
    <property type="evidence" value="ECO:0007669"/>
    <property type="project" value="TreeGrafter"/>
</dbReference>
<evidence type="ECO:0000313" key="3">
    <source>
        <dbReference type="Proteomes" id="UP000305067"/>
    </source>
</evidence>
<proteinExistence type="predicted"/>
<protein>
    <submittedName>
        <fullName evidence="2">Acyl-CoA N-acyltransferase</fullName>
    </submittedName>
</protein>
<dbReference type="Proteomes" id="UP000305067">
    <property type="component" value="Unassembled WGS sequence"/>
</dbReference>
<organism evidence="2 3">
    <name type="scientific">Pterulicium gracile</name>
    <dbReference type="NCBI Taxonomy" id="1884261"/>
    <lineage>
        <taxon>Eukaryota</taxon>
        <taxon>Fungi</taxon>
        <taxon>Dikarya</taxon>
        <taxon>Basidiomycota</taxon>
        <taxon>Agaricomycotina</taxon>
        <taxon>Agaricomycetes</taxon>
        <taxon>Agaricomycetidae</taxon>
        <taxon>Agaricales</taxon>
        <taxon>Pleurotineae</taxon>
        <taxon>Pterulaceae</taxon>
        <taxon>Pterulicium</taxon>
    </lineage>
</organism>
<keyword evidence="2" id="KW-0012">Acyltransferase</keyword>
<keyword evidence="2" id="KW-0808">Transferase</keyword>
<keyword evidence="3" id="KW-1185">Reference proteome</keyword>
<dbReference type="EMBL" id="ML178847">
    <property type="protein sequence ID" value="TFK97457.1"/>
    <property type="molecule type" value="Genomic_DNA"/>
</dbReference>
<feature type="domain" description="N-acetyltransferase" evidence="1">
    <location>
        <begin position="33"/>
        <end position="171"/>
    </location>
</feature>
<dbReference type="PANTHER" id="PTHR43441:SF5">
    <property type="entry name" value="FAMILY ACETYLTRANSFERASE, PUTATIVE-RELATED"/>
    <property type="match status" value="1"/>
</dbReference>
<gene>
    <name evidence="2" type="ORF">BDV98DRAFT_574504</name>
</gene>
<dbReference type="SUPFAM" id="SSF55729">
    <property type="entry name" value="Acyl-CoA N-acyltransferases (Nat)"/>
    <property type="match status" value="1"/>
</dbReference>